<evidence type="ECO:0000259" key="7">
    <source>
        <dbReference type="Pfam" id="PF08281"/>
    </source>
</evidence>
<keyword evidence="4" id="KW-0238">DNA-binding</keyword>
<dbReference type="InterPro" id="IPR039425">
    <property type="entry name" value="RNA_pol_sigma-70-like"/>
</dbReference>
<reference evidence="8" key="1">
    <citation type="submission" date="2019-03" db="EMBL/GenBank/DDBJ databases">
        <title>Lake Tanganyika Metagenome-Assembled Genomes (MAGs).</title>
        <authorList>
            <person name="Tran P."/>
        </authorList>
    </citation>
    <scope>NUCLEOTIDE SEQUENCE</scope>
    <source>
        <strain evidence="8">M_DeepCast_400m_m2_100</strain>
    </source>
</reference>
<proteinExistence type="inferred from homology"/>
<dbReference type="InterPro" id="IPR013249">
    <property type="entry name" value="RNA_pol_sigma70_r4_t2"/>
</dbReference>
<evidence type="ECO:0000256" key="1">
    <source>
        <dbReference type="ARBA" id="ARBA00010641"/>
    </source>
</evidence>
<sequence>MDTDRAGVMPQAIDEREQALIRRCQAGDREAFAPLVVRYRSRAASFALAWTGSTEDALDLSQEAFARAFRAIRRFDPARPFYPWLHRILKNLCLNHLGRAFRLREVPLIDAGEQADDAGAPDRGLEREEACRQVWEGIRRLGPRDREILILREFQHLTYAEAAVVLGIPRGTVMSRLHQARLRLRRELDPYMAGARGGRG</sequence>
<dbReference type="NCBIfam" id="TIGR02937">
    <property type="entry name" value="sigma70-ECF"/>
    <property type="match status" value="1"/>
</dbReference>
<dbReference type="InterPro" id="IPR036388">
    <property type="entry name" value="WH-like_DNA-bd_sf"/>
</dbReference>
<organism evidence="8 9">
    <name type="scientific">Eiseniibacteriota bacterium</name>
    <dbReference type="NCBI Taxonomy" id="2212470"/>
    <lineage>
        <taxon>Bacteria</taxon>
        <taxon>Candidatus Eiseniibacteriota</taxon>
    </lineage>
</organism>
<accession>A0A937XDL5</accession>
<gene>
    <name evidence="8" type="ORF">FJY75_10955</name>
</gene>
<dbReference type="Gene3D" id="1.10.1740.10">
    <property type="match status" value="1"/>
</dbReference>
<dbReference type="Pfam" id="PF08281">
    <property type="entry name" value="Sigma70_r4_2"/>
    <property type="match status" value="1"/>
</dbReference>
<dbReference type="PANTHER" id="PTHR43133">
    <property type="entry name" value="RNA POLYMERASE ECF-TYPE SIGMA FACTO"/>
    <property type="match status" value="1"/>
</dbReference>
<dbReference type="CDD" id="cd06171">
    <property type="entry name" value="Sigma70_r4"/>
    <property type="match status" value="1"/>
</dbReference>
<comment type="caution">
    <text evidence="8">The sequence shown here is derived from an EMBL/GenBank/DDBJ whole genome shotgun (WGS) entry which is preliminary data.</text>
</comment>
<evidence type="ECO:0000256" key="2">
    <source>
        <dbReference type="ARBA" id="ARBA00023015"/>
    </source>
</evidence>
<evidence type="ECO:0000313" key="9">
    <source>
        <dbReference type="Proteomes" id="UP000748308"/>
    </source>
</evidence>
<evidence type="ECO:0000259" key="6">
    <source>
        <dbReference type="Pfam" id="PF04542"/>
    </source>
</evidence>
<keyword evidence="2" id="KW-0805">Transcription regulation</keyword>
<dbReference type="Gene3D" id="1.10.10.10">
    <property type="entry name" value="Winged helix-like DNA-binding domain superfamily/Winged helix DNA-binding domain"/>
    <property type="match status" value="1"/>
</dbReference>
<keyword evidence="3" id="KW-0731">Sigma factor</keyword>
<feature type="domain" description="RNA polymerase sigma-70 region 2" evidence="6">
    <location>
        <begin position="35"/>
        <end position="99"/>
    </location>
</feature>
<dbReference type="Pfam" id="PF04542">
    <property type="entry name" value="Sigma70_r2"/>
    <property type="match status" value="1"/>
</dbReference>
<keyword evidence="5" id="KW-0804">Transcription</keyword>
<dbReference type="GO" id="GO:0006352">
    <property type="term" value="P:DNA-templated transcription initiation"/>
    <property type="evidence" value="ECO:0007669"/>
    <property type="project" value="InterPro"/>
</dbReference>
<dbReference type="InterPro" id="IPR013324">
    <property type="entry name" value="RNA_pol_sigma_r3/r4-like"/>
</dbReference>
<dbReference type="SUPFAM" id="SSF88946">
    <property type="entry name" value="Sigma2 domain of RNA polymerase sigma factors"/>
    <property type="match status" value="1"/>
</dbReference>
<dbReference type="InterPro" id="IPR014284">
    <property type="entry name" value="RNA_pol_sigma-70_dom"/>
</dbReference>
<dbReference type="SUPFAM" id="SSF88659">
    <property type="entry name" value="Sigma3 and sigma4 domains of RNA polymerase sigma factors"/>
    <property type="match status" value="1"/>
</dbReference>
<evidence type="ECO:0000256" key="4">
    <source>
        <dbReference type="ARBA" id="ARBA00023125"/>
    </source>
</evidence>
<feature type="domain" description="RNA polymerase sigma factor 70 region 4 type 2" evidence="7">
    <location>
        <begin position="133"/>
        <end position="184"/>
    </location>
</feature>
<dbReference type="AlphaFoldDB" id="A0A937XDL5"/>
<evidence type="ECO:0000256" key="5">
    <source>
        <dbReference type="ARBA" id="ARBA00023163"/>
    </source>
</evidence>
<name>A0A937XDL5_UNCEI</name>
<comment type="similarity">
    <text evidence="1">Belongs to the sigma-70 factor family. ECF subfamily.</text>
</comment>
<dbReference type="GO" id="GO:0003677">
    <property type="term" value="F:DNA binding"/>
    <property type="evidence" value="ECO:0007669"/>
    <property type="project" value="UniProtKB-KW"/>
</dbReference>
<dbReference type="EMBL" id="VGIY01000332">
    <property type="protein sequence ID" value="MBM3318357.1"/>
    <property type="molecule type" value="Genomic_DNA"/>
</dbReference>
<dbReference type="GO" id="GO:0016987">
    <property type="term" value="F:sigma factor activity"/>
    <property type="evidence" value="ECO:0007669"/>
    <property type="project" value="UniProtKB-KW"/>
</dbReference>
<evidence type="ECO:0000313" key="8">
    <source>
        <dbReference type="EMBL" id="MBM3318357.1"/>
    </source>
</evidence>
<dbReference type="InterPro" id="IPR007627">
    <property type="entry name" value="RNA_pol_sigma70_r2"/>
</dbReference>
<dbReference type="PANTHER" id="PTHR43133:SF8">
    <property type="entry name" value="RNA POLYMERASE SIGMA FACTOR HI_1459-RELATED"/>
    <property type="match status" value="1"/>
</dbReference>
<evidence type="ECO:0000256" key="3">
    <source>
        <dbReference type="ARBA" id="ARBA00023082"/>
    </source>
</evidence>
<dbReference type="InterPro" id="IPR013325">
    <property type="entry name" value="RNA_pol_sigma_r2"/>
</dbReference>
<protein>
    <submittedName>
        <fullName evidence="8">Sigma-70 family RNA polymerase sigma factor</fullName>
    </submittedName>
</protein>
<dbReference type="Proteomes" id="UP000748308">
    <property type="component" value="Unassembled WGS sequence"/>
</dbReference>